<dbReference type="Proteomes" id="UP000626109">
    <property type="component" value="Unassembled WGS sequence"/>
</dbReference>
<proteinExistence type="predicted"/>
<feature type="transmembrane region" description="Helical" evidence="1">
    <location>
        <begin position="61"/>
        <end position="85"/>
    </location>
</feature>
<reference evidence="2" key="1">
    <citation type="submission" date="2021-02" db="EMBL/GenBank/DDBJ databases">
        <authorList>
            <person name="Dougan E. K."/>
            <person name="Rhodes N."/>
            <person name="Thang M."/>
            <person name="Chan C."/>
        </authorList>
    </citation>
    <scope>NUCLEOTIDE SEQUENCE</scope>
</reference>
<evidence type="ECO:0000256" key="1">
    <source>
        <dbReference type="SAM" id="Phobius"/>
    </source>
</evidence>
<keyword evidence="1" id="KW-0812">Transmembrane</keyword>
<comment type="caution">
    <text evidence="2">The sequence shown here is derived from an EMBL/GenBank/DDBJ whole genome shotgun (WGS) entry which is preliminary data.</text>
</comment>
<keyword evidence="1" id="KW-1133">Transmembrane helix</keyword>
<accession>A0A813JBD7</accession>
<sequence>MCEMLLVFQPFVVRSWMLGMTRHVSWLGFVLSLSLLLFIVCCLLSAVLLFIVIVIVGCCCLLFIGCCVSLAVCCLLFAVCHRWLLVVKKNRKKNKNPIKFALF</sequence>
<name>A0A813JBD7_POLGL</name>
<protein>
    <submittedName>
        <fullName evidence="2">Uncharacterized protein</fullName>
    </submittedName>
</protein>
<evidence type="ECO:0000313" key="3">
    <source>
        <dbReference type="Proteomes" id="UP000626109"/>
    </source>
</evidence>
<gene>
    <name evidence="2" type="ORF">PGLA2088_LOCUS19420</name>
</gene>
<evidence type="ECO:0000313" key="2">
    <source>
        <dbReference type="EMBL" id="CAE8675510.1"/>
    </source>
</evidence>
<keyword evidence="1" id="KW-0472">Membrane</keyword>
<feature type="transmembrane region" description="Helical" evidence="1">
    <location>
        <begin position="24"/>
        <end position="55"/>
    </location>
</feature>
<organism evidence="2 3">
    <name type="scientific">Polarella glacialis</name>
    <name type="common">Dinoflagellate</name>
    <dbReference type="NCBI Taxonomy" id="89957"/>
    <lineage>
        <taxon>Eukaryota</taxon>
        <taxon>Sar</taxon>
        <taxon>Alveolata</taxon>
        <taxon>Dinophyceae</taxon>
        <taxon>Suessiales</taxon>
        <taxon>Suessiaceae</taxon>
        <taxon>Polarella</taxon>
    </lineage>
</organism>
<dbReference type="EMBL" id="CAJNNW010025082">
    <property type="protein sequence ID" value="CAE8675510.1"/>
    <property type="molecule type" value="Genomic_DNA"/>
</dbReference>
<dbReference type="AlphaFoldDB" id="A0A813JBD7"/>